<comment type="caution">
    <text evidence="6">The sequence shown here is derived from an EMBL/GenBank/DDBJ whole genome shotgun (WGS) entry which is preliminary data.</text>
</comment>
<gene>
    <name evidence="6" type="ORF">R7226_06715</name>
</gene>
<dbReference type="RefSeq" id="WP_318596276.1">
    <property type="nucleotide sequence ID" value="NZ_JAWSTH010000011.1"/>
</dbReference>
<dbReference type="PANTHER" id="PTHR47752:SF1">
    <property type="entry name" value="HTH-TYPE TRANSCRIPTIONAL REPRESSOR FABR"/>
    <property type="match status" value="1"/>
</dbReference>
<dbReference type="InterPro" id="IPR054129">
    <property type="entry name" value="DesT_TetR_C"/>
</dbReference>
<keyword evidence="3" id="KW-0804">Transcription</keyword>
<dbReference type="PANTHER" id="PTHR47752">
    <property type="entry name" value="HTH-TYPE TRANSCRIPTIONAL REPRESSOR FABR"/>
    <property type="match status" value="1"/>
</dbReference>
<sequence>MATRDSVNIATPNPPRLTRAEQKERTRVALLDAALRLLEQKSFSSLGLREVAREAGVVPTAFYRHFDSMDELGLVLIDDSFRTLRQMIRAARAEPQRPEHVIRDSVEILVRHVHAHRMHFRFIARERSSGVPVMRQAIRGEIRLFTSELATDLARFPFLDRWPTQDLGVVATLIVNTMVSTAEAIVDAPTDSRVAEDEIIRHTEKQLLLIALGVSAWRRD</sequence>
<dbReference type="PRINTS" id="PR00455">
    <property type="entry name" value="HTHTETR"/>
</dbReference>
<reference evidence="7" key="1">
    <citation type="submission" date="2023-07" db="EMBL/GenBank/DDBJ databases">
        <title>Conexibacter stalactiti sp. nov., isolated from stalactites in a lava cave and emended description of the genus Conexibacter.</title>
        <authorList>
            <person name="Lee S.D."/>
        </authorList>
    </citation>
    <scope>NUCLEOTIDE SEQUENCE [LARGE SCALE GENOMIC DNA]</scope>
    <source>
        <strain evidence="7">KCTC 39840</strain>
    </source>
</reference>
<evidence type="ECO:0000313" key="7">
    <source>
        <dbReference type="Proteomes" id="UP001284601"/>
    </source>
</evidence>
<evidence type="ECO:0000256" key="1">
    <source>
        <dbReference type="ARBA" id="ARBA00023015"/>
    </source>
</evidence>
<proteinExistence type="predicted"/>
<dbReference type="Pfam" id="PF00440">
    <property type="entry name" value="TetR_N"/>
    <property type="match status" value="1"/>
</dbReference>
<evidence type="ECO:0000256" key="3">
    <source>
        <dbReference type="ARBA" id="ARBA00023163"/>
    </source>
</evidence>
<dbReference type="Pfam" id="PF21943">
    <property type="entry name" value="TetR_C_46"/>
    <property type="match status" value="1"/>
</dbReference>
<dbReference type="InterPro" id="IPR009057">
    <property type="entry name" value="Homeodomain-like_sf"/>
</dbReference>
<dbReference type="Gene3D" id="1.10.357.10">
    <property type="entry name" value="Tetracycline Repressor, domain 2"/>
    <property type="match status" value="1"/>
</dbReference>
<feature type="domain" description="HTH tetR-type" evidence="5">
    <location>
        <begin position="24"/>
        <end position="84"/>
    </location>
</feature>
<dbReference type="EMBL" id="JAWSTH010000011">
    <property type="protein sequence ID" value="MDW5594018.1"/>
    <property type="molecule type" value="Genomic_DNA"/>
</dbReference>
<keyword evidence="7" id="KW-1185">Reference proteome</keyword>
<organism evidence="6 7">
    <name type="scientific">Conexibacter stalactiti</name>
    <dbReference type="NCBI Taxonomy" id="1940611"/>
    <lineage>
        <taxon>Bacteria</taxon>
        <taxon>Bacillati</taxon>
        <taxon>Actinomycetota</taxon>
        <taxon>Thermoleophilia</taxon>
        <taxon>Solirubrobacterales</taxon>
        <taxon>Conexibacteraceae</taxon>
        <taxon>Conexibacter</taxon>
    </lineage>
</organism>
<keyword evidence="2 4" id="KW-0238">DNA-binding</keyword>
<name>A0ABU4HL25_9ACTN</name>
<dbReference type="PROSITE" id="PS50977">
    <property type="entry name" value="HTH_TETR_2"/>
    <property type="match status" value="1"/>
</dbReference>
<dbReference type="SUPFAM" id="SSF46689">
    <property type="entry name" value="Homeodomain-like"/>
    <property type="match status" value="1"/>
</dbReference>
<evidence type="ECO:0000259" key="5">
    <source>
        <dbReference type="PROSITE" id="PS50977"/>
    </source>
</evidence>
<protein>
    <submittedName>
        <fullName evidence="6">TetR family transcriptional regulator</fullName>
    </submittedName>
</protein>
<accession>A0ABU4HL25</accession>
<evidence type="ECO:0000313" key="6">
    <source>
        <dbReference type="EMBL" id="MDW5594018.1"/>
    </source>
</evidence>
<dbReference type="InterPro" id="IPR001647">
    <property type="entry name" value="HTH_TetR"/>
</dbReference>
<evidence type="ECO:0000256" key="4">
    <source>
        <dbReference type="PROSITE-ProRule" id="PRU00335"/>
    </source>
</evidence>
<keyword evidence="1" id="KW-0805">Transcription regulation</keyword>
<feature type="DNA-binding region" description="H-T-H motif" evidence="4">
    <location>
        <begin position="47"/>
        <end position="66"/>
    </location>
</feature>
<evidence type="ECO:0000256" key="2">
    <source>
        <dbReference type="ARBA" id="ARBA00023125"/>
    </source>
</evidence>
<dbReference type="InterPro" id="IPR050692">
    <property type="entry name" value="HTH_transcr_repressor_FabR"/>
</dbReference>
<dbReference type="Gene3D" id="1.10.10.60">
    <property type="entry name" value="Homeodomain-like"/>
    <property type="match status" value="1"/>
</dbReference>
<dbReference type="Proteomes" id="UP001284601">
    <property type="component" value="Unassembled WGS sequence"/>
</dbReference>